<evidence type="ECO:0000256" key="2">
    <source>
        <dbReference type="ARBA" id="ARBA00022670"/>
    </source>
</evidence>
<evidence type="ECO:0000256" key="4">
    <source>
        <dbReference type="ARBA" id="ARBA00022807"/>
    </source>
</evidence>
<dbReference type="Pfam" id="PF00877">
    <property type="entry name" value="NLPC_P60"/>
    <property type="match status" value="1"/>
</dbReference>
<feature type="domain" description="NlpC/P60" evidence="6">
    <location>
        <begin position="51"/>
        <end position="174"/>
    </location>
</feature>
<accession>A0A1X3DD76</accession>
<dbReference type="InterPro" id="IPR051202">
    <property type="entry name" value="Peptidase_C40"/>
</dbReference>
<comment type="caution">
    <text evidence="7">The sequence shown here is derived from an EMBL/GenBank/DDBJ whole genome shotgun (WGS) entry which is preliminary data.</text>
</comment>
<dbReference type="AlphaFoldDB" id="A0A1X3DD76"/>
<evidence type="ECO:0000256" key="1">
    <source>
        <dbReference type="ARBA" id="ARBA00007074"/>
    </source>
</evidence>
<keyword evidence="4" id="KW-0788">Thiol protease</keyword>
<evidence type="ECO:0000256" key="5">
    <source>
        <dbReference type="SAM" id="SignalP"/>
    </source>
</evidence>
<evidence type="ECO:0000313" key="7">
    <source>
        <dbReference type="EMBL" id="OSI17850.1"/>
    </source>
</evidence>
<evidence type="ECO:0000259" key="6">
    <source>
        <dbReference type="PROSITE" id="PS51935"/>
    </source>
</evidence>
<feature type="signal peptide" evidence="5">
    <location>
        <begin position="1"/>
        <end position="21"/>
    </location>
</feature>
<dbReference type="GO" id="GO:0008234">
    <property type="term" value="F:cysteine-type peptidase activity"/>
    <property type="evidence" value="ECO:0007669"/>
    <property type="project" value="UniProtKB-KW"/>
</dbReference>
<dbReference type="OrthoDB" id="9807055at2"/>
<proteinExistence type="inferred from homology"/>
<keyword evidence="3" id="KW-0378">Hydrolase</keyword>
<evidence type="ECO:0000256" key="3">
    <source>
        <dbReference type="ARBA" id="ARBA00022801"/>
    </source>
</evidence>
<protein>
    <recommendedName>
        <fullName evidence="6">NlpC/P60 domain-containing protein</fullName>
    </recommendedName>
</protein>
<dbReference type="PROSITE" id="PS51257">
    <property type="entry name" value="PROKAR_LIPOPROTEIN"/>
    <property type="match status" value="1"/>
</dbReference>
<dbReference type="Gene3D" id="3.90.1720.10">
    <property type="entry name" value="endopeptidase domain like (from Nostoc punctiforme)"/>
    <property type="match status" value="1"/>
</dbReference>
<organism evidence="7 8">
    <name type="scientific">Neisseria dentiae</name>
    <dbReference type="NCBI Taxonomy" id="194197"/>
    <lineage>
        <taxon>Bacteria</taxon>
        <taxon>Pseudomonadati</taxon>
        <taxon>Pseudomonadota</taxon>
        <taxon>Betaproteobacteria</taxon>
        <taxon>Neisseriales</taxon>
        <taxon>Neisseriaceae</taxon>
        <taxon>Neisseria</taxon>
    </lineage>
</organism>
<keyword evidence="8" id="KW-1185">Reference proteome</keyword>
<dbReference type="PROSITE" id="PS51935">
    <property type="entry name" value="NLPC_P60"/>
    <property type="match status" value="1"/>
</dbReference>
<dbReference type="STRING" id="194197.BWD09_04510"/>
<dbReference type="PANTHER" id="PTHR47053:SF1">
    <property type="entry name" value="MUREIN DD-ENDOPEPTIDASE MEPH-RELATED"/>
    <property type="match status" value="1"/>
</dbReference>
<keyword evidence="5" id="KW-0732">Signal</keyword>
<evidence type="ECO:0000313" key="8">
    <source>
        <dbReference type="Proteomes" id="UP000193118"/>
    </source>
</evidence>
<feature type="chain" id="PRO_5012281597" description="NlpC/P60 domain-containing protein" evidence="5">
    <location>
        <begin position="22"/>
        <end position="175"/>
    </location>
</feature>
<gene>
    <name evidence="7" type="ORF">BWD09_04510</name>
</gene>
<keyword evidence="2" id="KW-0645">Protease</keyword>
<dbReference type="Proteomes" id="UP000193118">
    <property type="component" value="Unassembled WGS sequence"/>
</dbReference>
<dbReference type="InterPro" id="IPR000064">
    <property type="entry name" value="NLP_P60_dom"/>
</dbReference>
<dbReference type="GO" id="GO:0006508">
    <property type="term" value="P:proteolysis"/>
    <property type="evidence" value="ECO:0007669"/>
    <property type="project" value="UniProtKB-KW"/>
</dbReference>
<comment type="similarity">
    <text evidence="1">Belongs to the peptidase C40 family.</text>
</comment>
<name>A0A1X3DD76_9NEIS</name>
<dbReference type="EMBL" id="MTBO01000007">
    <property type="protein sequence ID" value="OSI17850.1"/>
    <property type="molecule type" value="Genomic_DNA"/>
</dbReference>
<dbReference type="SUPFAM" id="SSF54001">
    <property type="entry name" value="Cysteine proteinases"/>
    <property type="match status" value="1"/>
</dbReference>
<dbReference type="PANTHER" id="PTHR47053">
    <property type="entry name" value="MUREIN DD-ENDOPEPTIDASE MEPH-RELATED"/>
    <property type="match status" value="1"/>
</dbReference>
<reference evidence="8" key="1">
    <citation type="submission" date="2017-01" db="EMBL/GenBank/DDBJ databases">
        <authorList>
            <person name="Wolfgang W.J."/>
            <person name="Cole J."/>
            <person name="Wroblewski D."/>
            <person name="Mcginnis J."/>
            <person name="Musser K.A."/>
        </authorList>
    </citation>
    <scope>NUCLEOTIDE SEQUENCE [LARGE SCALE GENOMIC DNA]</scope>
    <source>
        <strain evidence="8">DSM 19151</strain>
    </source>
</reference>
<sequence length="175" mass="18993">MPDIRPILRAAALAAAAFALASCGSTSSPRKPKTHAAKSVQPVRIKHISQEDGGRELILQSMDLVGTPYRWGGATDSGFDCSGMIQYLYKNALNVNIPRTSRQMAEASKKISPGKLKSGDLVFFNTSGRGISHVGLYIGNGEFIHAPRSGSTVRTERLDKPYYAQRFVKAGTFFD</sequence>
<dbReference type="InterPro" id="IPR038765">
    <property type="entry name" value="Papain-like_cys_pep_sf"/>
</dbReference>